<comment type="catalytic activity">
    <reaction evidence="3">
        <text>2 GTP = 3',3'-c-di-GMP + 2 diphosphate</text>
        <dbReference type="Rhea" id="RHEA:24898"/>
        <dbReference type="ChEBI" id="CHEBI:33019"/>
        <dbReference type="ChEBI" id="CHEBI:37565"/>
        <dbReference type="ChEBI" id="CHEBI:58805"/>
        <dbReference type="EC" id="2.7.7.65"/>
    </reaction>
</comment>
<dbReference type="NCBIfam" id="TIGR00254">
    <property type="entry name" value="GGDEF"/>
    <property type="match status" value="1"/>
</dbReference>
<dbReference type="InterPro" id="IPR043128">
    <property type="entry name" value="Rev_trsase/Diguanyl_cyclase"/>
</dbReference>
<dbReference type="PROSITE" id="PS50887">
    <property type="entry name" value="GGDEF"/>
    <property type="match status" value="1"/>
</dbReference>
<name>A0A1M5FEZ3_9ALTE</name>
<keyword evidence="4" id="KW-1133">Transmembrane helix</keyword>
<dbReference type="InterPro" id="IPR000160">
    <property type="entry name" value="GGDEF_dom"/>
</dbReference>
<dbReference type="PANTHER" id="PTHR45138:SF9">
    <property type="entry name" value="DIGUANYLATE CYCLASE DGCM-RELATED"/>
    <property type="match status" value="1"/>
</dbReference>
<organism evidence="6 7">
    <name type="scientific">Marisediminitalea aggregata</name>
    <dbReference type="NCBI Taxonomy" id="634436"/>
    <lineage>
        <taxon>Bacteria</taxon>
        <taxon>Pseudomonadati</taxon>
        <taxon>Pseudomonadota</taxon>
        <taxon>Gammaproteobacteria</taxon>
        <taxon>Alteromonadales</taxon>
        <taxon>Alteromonadaceae</taxon>
        <taxon>Marisediminitalea</taxon>
    </lineage>
</organism>
<dbReference type="InterPro" id="IPR050469">
    <property type="entry name" value="Diguanylate_Cyclase"/>
</dbReference>
<evidence type="ECO:0000313" key="7">
    <source>
        <dbReference type="Proteomes" id="UP000184520"/>
    </source>
</evidence>
<dbReference type="STRING" id="634436.SAMN05216361_0813"/>
<reference evidence="7" key="1">
    <citation type="submission" date="2016-11" db="EMBL/GenBank/DDBJ databases">
        <authorList>
            <person name="Varghese N."/>
            <person name="Submissions S."/>
        </authorList>
    </citation>
    <scope>NUCLEOTIDE SEQUENCE [LARGE SCALE GENOMIC DNA]</scope>
    <source>
        <strain evidence="7">CGMCC 1.8995</strain>
    </source>
</reference>
<dbReference type="SUPFAM" id="SSF55073">
    <property type="entry name" value="Nucleotide cyclase"/>
    <property type="match status" value="1"/>
</dbReference>
<dbReference type="GO" id="GO:1902201">
    <property type="term" value="P:negative regulation of bacterial-type flagellum-dependent cell motility"/>
    <property type="evidence" value="ECO:0007669"/>
    <property type="project" value="TreeGrafter"/>
</dbReference>
<dbReference type="FunFam" id="3.30.70.270:FF:000001">
    <property type="entry name" value="Diguanylate cyclase domain protein"/>
    <property type="match status" value="1"/>
</dbReference>
<gene>
    <name evidence="6" type="ORF">SAMN05216361_0813</name>
</gene>
<dbReference type="Pfam" id="PF00990">
    <property type="entry name" value="GGDEF"/>
    <property type="match status" value="1"/>
</dbReference>
<dbReference type="GO" id="GO:0005886">
    <property type="term" value="C:plasma membrane"/>
    <property type="evidence" value="ECO:0007669"/>
    <property type="project" value="TreeGrafter"/>
</dbReference>
<feature type="transmembrane region" description="Helical" evidence="4">
    <location>
        <begin position="20"/>
        <end position="38"/>
    </location>
</feature>
<evidence type="ECO:0000256" key="3">
    <source>
        <dbReference type="ARBA" id="ARBA00034247"/>
    </source>
</evidence>
<feature type="transmembrane region" description="Helical" evidence="4">
    <location>
        <begin position="217"/>
        <end position="238"/>
    </location>
</feature>
<dbReference type="CDD" id="cd01949">
    <property type="entry name" value="GGDEF"/>
    <property type="match status" value="1"/>
</dbReference>
<dbReference type="AlphaFoldDB" id="A0A1M5FEZ3"/>
<feature type="domain" description="GGDEF" evidence="5">
    <location>
        <begin position="302"/>
        <end position="434"/>
    </location>
</feature>
<accession>A0A1M5FEZ3</accession>
<comment type="cofactor">
    <cofactor evidence="1">
        <name>Mg(2+)</name>
        <dbReference type="ChEBI" id="CHEBI:18420"/>
    </cofactor>
</comment>
<keyword evidence="4" id="KW-0472">Membrane</keyword>
<keyword evidence="7" id="KW-1185">Reference proteome</keyword>
<evidence type="ECO:0000256" key="1">
    <source>
        <dbReference type="ARBA" id="ARBA00001946"/>
    </source>
</evidence>
<dbReference type="GO" id="GO:0052621">
    <property type="term" value="F:diguanylate cyclase activity"/>
    <property type="evidence" value="ECO:0007669"/>
    <property type="project" value="UniProtKB-EC"/>
</dbReference>
<keyword evidence="4" id="KW-0812">Transmembrane</keyword>
<dbReference type="RefSeq" id="WP_139241484.1">
    <property type="nucleotide sequence ID" value="NZ_FQWD01000001.1"/>
</dbReference>
<protein>
    <recommendedName>
        <fullName evidence="2">diguanylate cyclase</fullName>
        <ecNumber evidence="2">2.7.7.65</ecNumber>
    </recommendedName>
</protein>
<dbReference type="PANTHER" id="PTHR45138">
    <property type="entry name" value="REGULATORY COMPONENTS OF SENSORY TRANSDUCTION SYSTEM"/>
    <property type="match status" value="1"/>
</dbReference>
<evidence type="ECO:0000313" key="6">
    <source>
        <dbReference type="EMBL" id="SHF90094.1"/>
    </source>
</evidence>
<dbReference type="OrthoDB" id="9803824at2"/>
<dbReference type="EMBL" id="FQWD01000001">
    <property type="protein sequence ID" value="SHF90094.1"/>
    <property type="molecule type" value="Genomic_DNA"/>
</dbReference>
<proteinExistence type="predicted"/>
<evidence type="ECO:0000256" key="4">
    <source>
        <dbReference type="SAM" id="Phobius"/>
    </source>
</evidence>
<evidence type="ECO:0000256" key="2">
    <source>
        <dbReference type="ARBA" id="ARBA00012528"/>
    </source>
</evidence>
<dbReference type="Gene3D" id="3.30.70.270">
    <property type="match status" value="1"/>
</dbReference>
<dbReference type="EC" id="2.7.7.65" evidence="2"/>
<dbReference type="InterPro" id="IPR029787">
    <property type="entry name" value="Nucleotide_cyclase"/>
</dbReference>
<dbReference type="SMART" id="SM00267">
    <property type="entry name" value="GGDEF"/>
    <property type="match status" value="1"/>
</dbReference>
<sequence>MNDQPSHRTDKTYSFGLYRFLIVSTLSAIAALLGHQLLPEKTLQLLPYYIHDSYVFYDGQAGGATRANWQSQQDLSFFCDAPSVSNNSYCGASLKVKPPEAAKDYADYRTATFSLRYSGPNERLRVKLHAYVPPQNPESANEILTGLDYIVAKQTLDEQFTIPVNAWHVSDPDLYSGEHGAVQLDVVFDIVPPLQTGQHALQVSQITLRGDWLPVTYWYGVVGVVWLMFNIVFLGKLLKVQQARIMNDANRLSQLTHFSSHLKEESEHYKTLSSHDPLTGALNRSGFAQEFRHLFPDNRLKMNSALLVIDLDHFKQVNDTHGHDVGDKVLQCCAETLFKNVRLNDRLVRWGGEEFILLCVDTSLQQAQLIAEKIRAMIEEMKIDAEQQSLSVTASIGVAVSHHLEDFDGLFQRADKALYSAKELGRNCVVLADNT</sequence>
<evidence type="ECO:0000259" key="5">
    <source>
        <dbReference type="PROSITE" id="PS50887"/>
    </source>
</evidence>
<dbReference type="GO" id="GO:0043709">
    <property type="term" value="P:cell adhesion involved in single-species biofilm formation"/>
    <property type="evidence" value="ECO:0007669"/>
    <property type="project" value="TreeGrafter"/>
</dbReference>
<dbReference type="Proteomes" id="UP000184520">
    <property type="component" value="Unassembled WGS sequence"/>
</dbReference>